<gene>
    <name evidence="2" type="ORF">FVE85_6810</name>
</gene>
<evidence type="ECO:0000256" key="1">
    <source>
        <dbReference type="SAM" id="SignalP"/>
    </source>
</evidence>
<reference evidence="3" key="1">
    <citation type="journal article" date="2019" name="Nat. Commun.">
        <title>Expansion of phycobilisome linker gene families in mesophilic red algae.</title>
        <authorList>
            <person name="Lee J."/>
            <person name="Kim D."/>
            <person name="Bhattacharya D."/>
            <person name="Yoon H.S."/>
        </authorList>
    </citation>
    <scope>NUCLEOTIDE SEQUENCE [LARGE SCALE GENOMIC DNA]</scope>
    <source>
        <strain evidence="3">CCMP 1328</strain>
    </source>
</reference>
<feature type="chain" id="PRO_5023909843" evidence="1">
    <location>
        <begin position="34"/>
        <end position="145"/>
    </location>
</feature>
<organism evidence="2 3">
    <name type="scientific">Porphyridium purpureum</name>
    <name type="common">Red alga</name>
    <name type="synonym">Porphyridium cruentum</name>
    <dbReference type="NCBI Taxonomy" id="35688"/>
    <lineage>
        <taxon>Eukaryota</taxon>
        <taxon>Rhodophyta</taxon>
        <taxon>Bangiophyceae</taxon>
        <taxon>Porphyridiales</taxon>
        <taxon>Porphyridiaceae</taxon>
        <taxon>Porphyridium</taxon>
    </lineage>
</organism>
<dbReference type="EMBL" id="VRMN01000001">
    <property type="protein sequence ID" value="KAA8499225.1"/>
    <property type="molecule type" value="Genomic_DNA"/>
</dbReference>
<keyword evidence="3" id="KW-1185">Reference proteome</keyword>
<dbReference type="AlphaFoldDB" id="A0A5J4Z7A8"/>
<dbReference type="Proteomes" id="UP000324585">
    <property type="component" value="Unassembled WGS sequence"/>
</dbReference>
<accession>A0A5J4Z7A8</accession>
<name>A0A5J4Z7A8_PORPP</name>
<keyword evidence="1" id="KW-0732">Signal</keyword>
<sequence>MTHCSTRPGTARCWSVSATRAAFLVCAFAPTSWLEYQAANYDNTRLRLALCHTSCRAREHLRKLVDDVKKQLARSRAREYDLTMSPTFQESKTARGRNPKVLCKTAQEMISRRLRLSQTLLASMAHYHGSSWILVSEAFTSTIYG</sequence>
<protein>
    <submittedName>
        <fullName evidence="2">Uncharacterized protein</fullName>
    </submittedName>
</protein>
<evidence type="ECO:0000313" key="2">
    <source>
        <dbReference type="EMBL" id="KAA8499225.1"/>
    </source>
</evidence>
<comment type="caution">
    <text evidence="2">The sequence shown here is derived from an EMBL/GenBank/DDBJ whole genome shotgun (WGS) entry which is preliminary data.</text>
</comment>
<proteinExistence type="predicted"/>
<evidence type="ECO:0000313" key="3">
    <source>
        <dbReference type="Proteomes" id="UP000324585"/>
    </source>
</evidence>
<feature type="signal peptide" evidence="1">
    <location>
        <begin position="1"/>
        <end position="33"/>
    </location>
</feature>